<organism evidence="3 4">
    <name type="scientific">Panicum virgatum</name>
    <name type="common">Blackwell switchgrass</name>
    <dbReference type="NCBI Taxonomy" id="38727"/>
    <lineage>
        <taxon>Eukaryota</taxon>
        <taxon>Viridiplantae</taxon>
        <taxon>Streptophyta</taxon>
        <taxon>Embryophyta</taxon>
        <taxon>Tracheophyta</taxon>
        <taxon>Spermatophyta</taxon>
        <taxon>Magnoliopsida</taxon>
        <taxon>Liliopsida</taxon>
        <taxon>Poales</taxon>
        <taxon>Poaceae</taxon>
        <taxon>PACMAD clade</taxon>
        <taxon>Panicoideae</taxon>
        <taxon>Panicodae</taxon>
        <taxon>Paniceae</taxon>
        <taxon>Panicinae</taxon>
        <taxon>Panicum</taxon>
        <taxon>Panicum sect. Hiantes</taxon>
    </lineage>
</organism>
<evidence type="ECO:0000313" key="3">
    <source>
        <dbReference type="EMBL" id="KAG2607363.1"/>
    </source>
</evidence>
<evidence type="ECO:0000256" key="2">
    <source>
        <dbReference type="SAM" id="Phobius"/>
    </source>
</evidence>
<keyword evidence="4" id="KW-1185">Reference proteome</keyword>
<keyword evidence="2" id="KW-1133">Transmembrane helix</keyword>
<proteinExistence type="predicted"/>
<accession>A0A8T0TDU3</accession>
<feature type="compositionally biased region" description="Polar residues" evidence="1">
    <location>
        <begin position="93"/>
        <end position="103"/>
    </location>
</feature>
<keyword evidence="2" id="KW-0812">Transmembrane</keyword>
<keyword evidence="2" id="KW-0472">Membrane</keyword>
<dbReference type="EMBL" id="CM029044">
    <property type="protein sequence ID" value="KAG2607363.1"/>
    <property type="molecule type" value="Genomic_DNA"/>
</dbReference>
<name>A0A8T0TDU3_PANVG</name>
<reference evidence="3" key="1">
    <citation type="submission" date="2020-05" db="EMBL/GenBank/DDBJ databases">
        <title>WGS assembly of Panicum virgatum.</title>
        <authorList>
            <person name="Lovell J.T."/>
            <person name="Jenkins J."/>
            <person name="Shu S."/>
            <person name="Juenger T.E."/>
            <person name="Schmutz J."/>
        </authorList>
    </citation>
    <scope>NUCLEOTIDE SEQUENCE</scope>
    <source>
        <strain evidence="3">AP13</strain>
    </source>
</reference>
<feature type="transmembrane region" description="Helical" evidence="2">
    <location>
        <begin position="20"/>
        <end position="41"/>
    </location>
</feature>
<comment type="caution">
    <text evidence="3">The sequence shown here is derived from an EMBL/GenBank/DDBJ whole genome shotgun (WGS) entry which is preliminary data.</text>
</comment>
<feature type="region of interest" description="Disordered" evidence="1">
    <location>
        <begin position="87"/>
        <end position="144"/>
    </location>
</feature>
<protein>
    <submittedName>
        <fullName evidence="3">Uncharacterized protein</fullName>
    </submittedName>
</protein>
<gene>
    <name evidence="3" type="ORF">PVAP13_4NG243200</name>
</gene>
<evidence type="ECO:0000256" key="1">
    <source>
        <dbReference type="SAM" id="MobiDB-lite"/>
    </source>
</evidence>
<sequence length="180" mass="19822">MTDIPKSRARQLVMQPLNCISFLLGLAILSATLGPFVTIAHRELLMVTGSKRGAEIKLDLSVDKTGTDEDVRSNVLTGRKLAIGDAVTEQKDANNSGSKTSSGEIKKDPTNPRAPSNLKLQDAGRTIHEKSKTRRKHICDSTQHAKSSTFQNIAIKAFCHEFKCRPQTKVEGFNRTQHII</sequence>
<evidence type="ECO:0000313" key="4">
    <source>
        <dbReference type="Proteomes" id="UP000823388"/>
    </source>
</evidence>
<dbReference type="Proteomes" id="UP000823388">
    <property type="component" value="Chromosome 4N"/>
</dbReference>
<dbReference type="AlphaFoldDB" id="A0A8T0TDU3"/>